<protein>
    <submittedName>
        <fullName evidence="2">Uncharacterized protein</fullName>
    </submittedName>
</protein>
<reference evidence="2 3" key="1">
    <citation type="submission" date="2024-04" db="EMBL/GenBank/DDBJ databases">
        <title>genome sequences of Mucor flavus KT1a and Helicostylum pulchrum KT1b strains isolation_sourced from the surface of a dry-aged beef.</title>
        <authorList>
            <person name="Toyotome T."/>
            <person name="Hosono M."/>
            <person name="Torimaru M."/>
            <person name="Fukuda K."/>
            <person name="Mikami N."/>
        </authorList>
    </citation>
    <scope>NUCLEOTIDE SEQUENCE [LARGE SCALE GENOMIC DNA]</scope>
    <source>
        <strain evidence="2 3">KT1b</strain>
    </source>
</reference>
<dbReference type="Proteomes" id="UP001476247">
    <property type="component" value="Unassembled WGS sequence"/>
</dbReference>
<feature type="region of interest" description="Disordered" evidence="1">
    <location>
        <begin position="39"/>
        <end position="69"/>
    </location>
</feature>
<sequence>MSDLPAEVFGVPMPKFLESTDRHQYFKYGSLTRTLLFEPMPDTGNKYRDENQPEEYDSDHEEEEPGQEESLLENFNMHQITQLTRYFQIYKRLKLTTRNSLNTRSYRFTYDANNNLTLGYGIISGLDLFVNEHNKCELYLPDKRISIIGFEIVNRFLLYCVKDDIFANLPRKDVEDVPRIILECALLKCPNLDLFEVEIDLHFHKINVGPRLTVNVSKSHSNGHEYLKVVILQNIFDHSKVLESLITHLPNIEVLSFHYFLHHSYNRFHQFKNYDINLTGFASLQYFYFYAGVRHNIDVAFVIYSFLYSDGDEKNYLHDTQEGTIKPFKDFDNETDDVEVIIIQIDKSVQVILHNSLLDSVIGIFENGHFLNLDYPVVMEPYEDNDY</sequence>
<proteinExistence type="predicted"/>
<dbReference type="EMBL" id="BAABUJ010000021">
    <property type="protein sequence ID" value="GAA5802095.1"/>
    <property type="molecule type" value="Genomic_DNA"/>
</dbReference>
<organism evidence="2 3">
    <name type="scientific">Helicostylum pulchrum</name>
    <dbReference type="NCBI Taxonomy" id="562976"/>
    <lineage>
        <taxon>Eukaryota</taxon>
        <taxon>Fungi</taxon>
        <taxon>Fungi incertae sedis</taxon>
        <taxon>Mucoromycota</taxon>
        <taxon>Mucoromycotina</taxon>
        <taxon>Mucoromycetes</taxon>
        <taxon>Mucorales</taxon>
        <taxon>Mucorineae</taxon>
        <taxon>Mucoraceae</taxon>
        <taxon>Helicostylum</taxon>
    </lineage>
</organism>
<evidence type="ECO:0000313" key="3">
    <source>
        <dbReference type="Proteomes" id="UP001476247"/>
    </source>
</evidence>
<feature type="compositionally biased region" description="Acidic residues" evidence="1">
    <location>
        <begin position="52"/>
        <end position="69"/>
    </location>
</feature>
<evidence type="ECO:0000256" key="1">
    <source>
        <dbReference type="SAM" id="MobiDB-lite"/>
    </source>
</evidence>
<accession>A0ABP9Y527</accession>
<gene>
    <name evidence="2" type="ORF">HPULCUR_007555</name>
</gene>
<comment type="caution">
    <text evidence="2">The sequence shown here is derived from an EMBL/GenBank/DDBJ whole genome shotgun (WGS) entry which is preliminary data.</text>
</comment>
<name>A0ABP9Y527_9FUNG</name>
<keyword evidence="3" id="KW-1185">Reference proteome</keyword>
<evidence type="ECO:0000313" key="2">
    <source>
        <dbReference type="EMBL" id="GAA5802095.1"/>
    </source>
</evidence>